<dbReference type="Proteomes" id="UP000245464">
    <property type="component" value="Chromosome 2"/>
</dbReference>
<evidence type="ECO:0000313" key="3">
    <source>
        <dbReference type="Proteomes" id="UP000245464"/>
    </source>
</evidence>
<dbReference type="AlphaFoldDB" id="A0A2W1DGZ2"/>
<reference evidence="2" key="1">
    <citation type="journal article" date="2018" name="BMC Genomics">
        <title>Comparative genomics of the wheat fungal pathogen Pyrenophora tritici-repentis reveals chromosomal variations and genome plasticity.</title>
        <authorList>
            <person name="Moolhuijzen P."/>
            <person name="See P.T."/>
            <person name="Hane J.K."/>
            <person name="Shi G."/>
            <person name="Liu Z."/>
            <person name="Oliver R.P."/>
            <person name="Moffat C.S."/>
        </authorList>
    </citation>
    <scope>NUCLEOTIDE SEQUENCE [LARGE SCALE GENOMIC DNA]</scope>
    <source>
        <strain evidence="2">M4</strain>
    </source>
</reference>
<dbReference type="GeneID" id="6340770"/>
<dbReference type="PANTHER" id="PTHR33112">
    <property type="entry name" value="DOMAIN PROTEIN, PUTATIVE-RELATED"/>
    <property type="match status" value="1"/>
</dbReference>
<gene>
    <name evidence="2" type="ORF">PtrM4_060940</name>
</gene>
<protein>
    <submittedName>
        <fullName evidence="2">Heterokaryon incompatibility protein</fullName>
    </submittedName>
</protein>
<name>A0A2W1DGZ2_9PLEO</name>
<dbReference type="InterPro" id="IPR010730">
    <property type="entry name" value="HET"/>
</dbReference>
<sequence length="133" mass="15137">MMSSASFEEHNDGIDVEKLQKTYQDTIVVARKLDLRYLWIDKLCISQEDAAEWPRDSPRFTSVYSNTYIVLAATGSGTDNDGLSIFNATRSIIHAFRGSREDFTMSRPSDLLEPEPLSQHAWAFKNTYSPHES</sequence>
<feature type="domain" description="Heterokaryon incompatibility" evidence="1">
    <location>
        <begin position="9"/>
        <end position="99"/>
    </location>
</feature>
<evidence type="ECO:0000259" key="1">
    <source>
        <dbReference type="Pfam" id="PF06985"/>
    </source>
</evidence>
<dbReference type="RefSeq" id="XP_065964146.1">
    <property type="nucleotide sequence ID" value="XM_066105519.1"/>
</dbReference>
<organism evidence="2 3">
    <name type="scientific">Pyrenophora tritici-repentis</name>
    <dbReference type="NCBI Taxonomy" id="45151"/>
    <lineage>
        <taxon>Eukaryota</taxon>
        <taxon>Fungi</taxon>
        <taxon>Dikarya</taxon>
        <taxon>Ascomycota</taxon>
        <taxon>Pezizomycotina</taxon>
        <taxon>Dothideomycetes</taxon>
        <taxon>Pleosporomycetidae</taxon>
        <taxon>Pleosporales</taxon>
        <taxon>Pleosporineae</taxon>
        <taxon>Pleosporaceae</taxon>
        <taxon>Pyrenophora</taxon>
    </lineage>
</organism>
<dbReference type="KEGG" id="ptrr:6340770"/>
<comment type="caution">
    <text evidence="2">The sequence shown here is derived from an EMBL/GenBank/DDBJ whole genome shotgun (WGS) entry which is preliminary data.</text>
</comment>
<accession>A0A2W1DGZ2</accession>
<evidence type="ECO:0000313" key="2">
    <source>
        <dbReference type="EMBL" id="KAF7574471.1"/>
    </source>
</evidence>
<proteinExistence type="predicted"/>
<dbReference type="PANTHER" id="PTHR33112:SF16">
    <property type="entry name" value="HETEROKARYON INCOMPATIBILITY DOMAIN-CONTAINING PROTEIN"/>
    <property type="match status" value="1"/>
</dbReference>
<dbReference type="EMBL" id="NQIK02000002">
    <property type="protein sequence ID" value="KAF7574471.1"/>
    <property type="molecule type" value="Genomic_DNA"/>
</dbReference>
<dbReference type="Pfam" id="PF06985">
    <property type="entry name" value="HET"/>
    <property type="match status" value="1"/>
</dbReference>